<gene>
    <name evidence="1" type="ORF">BKK51_12285</name>
    <name evidence="2" type="ORF">BKK52_09195</name>
</gene>
<accession>A0A1V3ILQ4</accession>
<dbReference type="EMBL" id="MLHK01000083">
    <property type="protein sequence ID" value="OOF42925.1"/>
    <property type="molecule type" value="Genomic_DNA"/>
</dbReference>
<comment type="caution">
    <text evidence="2">The sequence shown here is derived from an EMBL/GenBank/DDBJ whole genome shotgun (WGS) entry which is preliminary data.</text>
</comment>
<organism evidence="2 4">
    <name type="scientific">Rodentibacter trehalosifermentans</name>
    <dbReference type="NCBI Taxonomy" id="1908263"/>
    <lineage>
        <taxon>Bacteria</taxon>
        <taxon>Pseudomonadati</taxon>
        <taxon>Pseudomonadota</taxon>
        <taxon>Gammaproteobacteria</taxon>
        <taxon>Pasteurellales</taxon>
        <taxon>Pasteurellaceae</taxon>
        <taxon>Rodentibacter</taxon>
    </lineage>
</organism>
<dbReference type="RefSeq" id="WP_077474747.1">
    <property type="nucleotide sequence ID" value="NZ_MLHK01000083.1"/>
</dbReference>
<sequence length="116" mass="13099">MNTIFLHPTEWDLMLDTEGNIAFAKDPYAKAQDVASAVKLFKGELYYDTRKGIPYFDETLGKKQSFALYQYRLEQAALTVPGVKSAKATVSSGENRRLIGDITFTDEENKQLQVQV</sequence>
<evidence type="ECO:0000313" key="1">
    <source>
        <dbReference type="EMBL" id="OOF42925.1"/>
    </source>
</evidence>
<keyword evidence="4" id="KW-1185">Reference proteome</keyword>
<protein>
    <submittedName>
        <fullName evidence="2">Uncharacterized protein</fullName>
    </submittedName>
</protein>
<dbReference type="InterPro" id="IPR020288">
    <property type="entry name" value="Sheath_initiator"/>
</dbReference>
<name>A0A1V3IZE1_9PAST</name>
<dbReference type="OrthoDB" id="7026141at2"/>
<evidence type="ECO:0000313" key="4">
    <source>
        <dbReference type="Proteomes" id="UP000189161"/>
    </source>
</evidence>
<dbReference type="AlphaFoldDB" id="A0A1V3IZE1"/>
<proteinExistence type="predicted"/>
<evidence type="ECO:0000313" key="3">
    <source>
        <dbReference type="Proteomes" id="UP000188728"/>
    </source>
</evidence>
<dbReference type="Pfam" id="PF10934">
    <property type="entry name" value="Sheath_initiator"/>
    <property type="match status" value="1"/>
</dbReference>
<dbReference type="Proteomes" id="UP000188728">
    <property type="component" value="Unassembled WGS sequence"/>
</dbReference>
<reference evidence="3 4" key="1">
    <citation type="submission" date="2016-10" db="EMBL/GenBank/DDBJ databases">
        <title>Rodentibacter gen. nov. and new species.</title>
        <authorList>
            <person name="Christensen H."/>
        </authorList>
    </citation>
    <scope>NUCLEOTIDE SEQUENCE [LARGE SCALE GENOMIC DNA]</scope>
    <source>
        <strain evidence="1 3">H1983213011</strain>
        <strain evidence="2 4">H1987082031</strain>
    </source>
</reference>
<dbReference type="Proteomes" id="UP000189161">
    <property type="component" value="Unassembled WGS sequence"/>
</dbReference>
<accession>A0A1V3IZE1</accession>
<dbReference type="EMBL" id="MLHL01000053">
    <property type="protein sequence ID" value="OOF47450.1"/>
    <property type="molecule type" value="Genomic_DNA"/>
</dbReference>
<evidence type="ECO:0000313" key="2">
    <source>
        <dbReference type="EMBL" id="OOF47450.1"/>
    </source>
</evidence>